<evidence type="ECO:0000256" key="1">
    <source>
        <dbReference type="ARBA" id="ARBA00006525"/>
    </source>
</evidence>
<name>A0A0G1U164_9BACT</name>
<dbReference type="PANTHER" id="PTHR43022">
    <property type="entry name" value="PROTEIN SMF"/>
    <property type="match status" value="1"/>
</dbReference>
<evidence type="ECO:0000259" key="2">
    <source>
        <dbReference type="Pfam" id="PF02481"/>
    </source>
</evidence>
<evidence type="ECO:0000313" key="4">
    <source>
        <dbReference type="Proteomes" id="UP000034772"/>
    </source>
</evidence>
<reference evidence="3 4" key="1">
    <citation type="journal article" date="2015" name="Nature">
        <title>rRNA introns, odd ribosomes, and small enigmatic genomes across a large radiation of phyla.</title>
        <authorList>
            <person name="Brown C.T."/>
            <person name="Hug L.A."/>
            <person name="Thomas B.C."/>
            <person name="Sharon I."/>
            <person name="Castelle C.J."/>
            <person name="Singh A."/>
            <person name="Wilkins M.J."/>
            <person name="Williams K.H."/>
            <person name="Banfield J.F."/>
        </authorList>
    </citation>
    <scope>NUCLEOTIDE SEQUENCE [LARGE SCALE GENOMIC DNA]</scope>
</reference>
<feature type="domain" description="Smf/DprA SLOG" evidence="2">
    <location>
        <begin position="80"/>
        <end position="153"/>
    </location>
</feature>
<dbReference type="GO" id="GO:0009294">
    <property type="term" value="P:DNA-mediated transformation"/>
    <property type="evidence" value="ECO:0007669"/>
    <property type="project" value="InterPro"/>
</dbReference>
<dbReference type="AlphaFoldDB" id="A0A0G1U164"/>
<dbReference type="SUPFAM" id="SSF102405">
    <property type="entry name" value="MCP/YpsA-like"/>
    <property type="match status" value="1"/>
</dbReference>
<sequence>MNNDLKYWVGVSGFAGLGIKRFELLRNYFGSIKKIYLAPKDGWTKIGISADMADAWDKWRRGRDLDADMRRLETAQIKSIKIEDINYPKLLKETDYPPFILFVKGSIEVLSQPGLTVIGTRKMTEYGRRASSRFVSQLAKKLTIVSGLARGVDG</sequence>
<evidence type="ECO:0000313" key="3">
    <source>
        <dbReference type="EMBL" id="KKU87784.1"/>
    </source>
</evidence>
<dbReference type="PATRIC" id="fig|1618373.3.peg.97"/>
<feature type="non-terminal residue" evidence="3">
    <location>
        <position position="154"/>
    </location>
</feature>
<organism evidence="3 4">
    <name type="scientific">Candidatus Beckwithbacteria bacterium GW2011_GWC2_47_9</name>
    <dbReference type="NCBI Taxonomy" id="1618373"/>
    <lineage>
        <taxon>Bacteria</taxon>
        <taxon>Candidatus Beckwithiibacteriota</taxon>
    </lineage>
</organism>
<dbReference type="Gene3D" id="3.40.50.450">
    <property type="match status" value="1"/>
</dbReference>
<dbReference type="Proteomes" id="UP000034772">
    <property type="component" value="Unassembled WGS sequence"/>
</dbReference>
<comment type="caution">
    <text evidence="3">The sequence shown here is derived from an EMBL/GenBank/DDBJ whole genome shotgun (WGS) entry which is preliminary data.</text>
</comment>
<dbReference type="InterPro" id="IPR057666">
    <property type="entry name" value="DrpA_SLOG"/>
</dbReference>
<protein>
    <submittedName>
        <fullName evidence="3">Protecting protein DprA protein</fullName>
    </submittedName>
</protein>
<dbReference type="InterPro" id="IPR003488">
    <property type="entry name" value="DprA"/>
</dbReference>
<gene>
    <name evidence="3" type="ORF">UY17_C0009G0001</name>
</gene>
<accession>A0A0G1U164</accession>
<dbReference type="PANTHER" id="PTHR43022:SF1">
    <property type="entry name" value="PROTEIN SMF"/>
    <property type="match status" value="1"/>
</dbReference>
<comment type="similarity">
    <text evidence="1">Belongs to the DprA/Smf family.</text>
</comment>
<proteinExistence type="inferred from homology"/>
<dbReference type="EMBL" id="LCOZ01000009">
    <property type="protein sequence ID" value="KKU87784.1"/>
    <property type="molecule type" value="Genomic_DNA"/>
</dbReference>
<dbReference type="Pfam" id="PF02481">
    <property type="entry name" value="DNA_processg_A"/>
    <property type="match status" value="1"/>
</dbReference>